<reference evidence="1 2" key="1">
    <citation type="submission" date="2021-01" db="EMBL/GenBank/DDBJ databases">
        <title>Genome public.</title>
        <authorList>
            <person name="Liu C."/>
            <person name="Sun Q."/>
        </authorList>
    </citation>
    <scope>NUCLEOTIDE SEQUENCE [LARGE SCALE GENOMIC DNA]</scope>
    <source>
        <strain evidence="1 2">YIM B02515</strain>
    </source>
</reference>
<organism evidence="1 2">
    <name type="scientific">Clostridium rhizosphaerae</name>
    <dbReference type="NCBI Taxonomy" id="2803861"/>
    <lineage>
        <taxon>Bacteria</taxon>
        <taxon>Bacillati</taxon>
        <taxon>Bacillota</taxon>
        <taxon>Clostridia</taxon>
        <taxon>Eubacteriales</taxon>
        <taxon>Clostridiaceae</taxon>
        <taxon>Clostridium</taxon>
    </lineage>
</organism>
<dbReference type="Proteomes" id="UP000632377">
    <property type="component" value="Unassembled WGS sequence"/>
</dbReference>
<evidence type="ECO:0000313" key="1">
    <source>
        <dbReference type="EMBL" id="MBL4936662.1"/>
    </source>
</evidence>
<dbReference type="RefSeq" id="WP_202749423.1">
    <property type="nucleotide sequence ID" value="NZ_JAESWC010000008.1"/>
</dbReference>
<evidence type="ECO:0008006" key="3">
    <source>
        <dbReference type="Google" id="ProtNLM"/>
    </source>
</evidence>
<name>A0ABS1TBD1_9CLOT</name>
<sequence>MKKIIPILIAVLIILAAGGARYRYSVNRYRDLDYTVQKYVTTGLFNKYKLYRVDDIKLSFSDGDIAVMSVSGMKNKAPHKNVKYKVFLEKTKSGIWRVKKVYST</sequence>
<evidence type="ECO:0000313" key="2">
    <source>
        <dbReference type="Proteomes" id="UP000632377"/>
    </source>
</evidence>
<keyword evidence="2" id="KW-1185">Reference proteome</keyword>
<protein>
    <recommendedName>
        <fullName evidence="3">DUF4878 domain-containing protein</fullName>
    </recommendedName>
</protein>
<dbReference type="EMBL" id="JAESWC010000008">
    <property type="protein sequence ID" value="MBL4936662.1"/>
    <property type="molecule type" value="Genomic_DNA"/>
</dbReference>
<comment type="caution">
    <text evidence="1">The sequence shown here is derived from an EMBL/GenBank/DDBJ whole genome shotgun (WGS) entry which is preliminary data.</text>
</comment>
<gene>
    <name evidence="1" type="ORF">JK636_12940</name>
</gene>
<proteinExistence type="predicted"/>
<accession>A0ABS1TBD1</accession>